<proteinExistence type="predicted"/>
<gene>
    <name evidence="2" type="ORF">EBO34_09785</name>
</gene>
<dbReference type="PROSITE" id="PS51186">
    <property type="entry name" value="GNAT"/>
    <property type="match status" value="1"/>
</dbReference>
<dbReference type="InterPro" id="IPR016181">
    <property type="entry name" value="Acyl_CoA_acyltransferase"/>
</dbReference>
<dbReference type="InterPro" id="IPR000182">
    <property type="entry name" value="GNAT_dom"/>
</dbReference>
<evidence type="ECO:0000259" key="1">
    <source>
        <dbReference type="PROSITE" id="PS51186"/>
    </source>
</evidence>
<organism evidence="2 3">
    <name type="scientific">Alteribacter keqinensis</name>
    <dbReference type="NCBI Taxonomy" id="2483800"/>
    <lineage>
        <taxon>Bacteria</taxon>
        <taxon>Bacillati</taxon>
        <taxon>Bacillota</taxon>
        <taxon>Bacilli</taxon>
        <taxon>Bacillales</taxon>
        <taxon>Bacillaceae</taxon>
        <taxon>Alteribacter</taxon>
    </lineage>
</organism>
<accession>A0A3M7TZK8</accession>
<dbReference type="Pfam" id="PF13508">
    <property type="entry name" value="Acetyltransf_7"/>
    <property type="match status" value="1"/>
</dbReference>
<comment type="caution">
    <text evidence="2">The sequence shown here is derived from an EMBL/GenBank/DDBJ whole genome shotgun (WGS) entry which is preliminary data.</text>
</comment>
<dbReference type="OrthoDB" id="3216107at2"/>
<feature type="domain" description="N-acetyltransferase" evidence="1">
    <location>
        <begin position="9"/>
        <end position="136"/>
    </location>
</feature>
<evidence type="ECO:0000313" key="3">
    <source>
        <dbReference type="Proteomes" id="UP000278746"/>
    </source>
</evidence>
<dbReference type="GO" id="GO:0016747">
    <property type="term" value="F:acyltransferase activity, transferring groups other than amino-acyl groups"/>
    <property type="evidence" value="ECO:0007669"/>
    <property type="project" value="InterPro"/>
</dbReference>
<protein>
    <submittedName>
        <fullName evidence="2">N-acetyltransferase</fullName>
    </submittedName>
</protein>
<evidence type="ECO:0000313" key="2">
    <source>
        <dbReference type="EMBL" id="RNA70194.1"/>
    </source>
</evidence>
<dbReference type="RefSeq" id="WP_122897742.1">
    <property type="nucleotide sequence ID" value="NZ_RHIB01000001.1"/>
</dbReference>
<keyword evidence="2" id="KW-0808">Transferase</keyword>
<dbReference type="Gene3D" id="3.40.630.30">
    <property type="match status" value="1"/>
</dbReference>
<sequence length="136" mass="15722">MKLYNGKELVIREYRSSDFSTIADLNQEQGWKNLADRPEETKAAWEQSPVRFIAEAEGEIIGYIRGLTDGFISLYVCEILVKKSWRKQGTGRALLNHAHSLYPAARLELLATGESYDFYEKEGYRMLYGFRKSNEN</sequence>
<name>A0A3M7TZK8_9BACI</name>
<dbReference type="AlphaFoldDB" id="A0A3M7TZK8"/>
<reference evidence="2 3" key="1">
    <citation type="submission" date="2018-10" db="EMBL/GenBank/DDBJ databases">
        <title>Bacillus Keqinensis sp. nov., a moderately halophilic bacterium isolated from a saline-alkaline lake.</title>
        <authorList>
            <person name="Wang H."/>
        </authorList>
    </citation>
    <scope>NUCLEOTIDE SEQUENCE [LARGE SCALE GENOMIC DNA]</scope>
    <source>
        <strain evidence="2 3">KQ-3</strain>
    </source>
</reference>
<dbReference type="CDD" id="cd04301">
    <property type="entry name" value="NAT_SF"/>
    <property type="match status" value="1"/>
</dbReference>
<dbReference type="Proteomes" id="UP000278746">
    <property type="component" value="Unassembled WGS sequence"/>
</dbReference>
<dbReference type="EMBL" id="RHIB01000001">
    <property type="protein sequence ID" value="RNA70194.1"/>
    <property type="molecule type" value="Genomic_DNA"/>
</dbReference>
<keyword evidence="3" id="KW-1185">Reference proteome</keyword>
<dbReference type="SUPFAM" id="SSF55729">
    <property type="entry name" value="Acyl-CoA N-acyltransferases (Nat)"/>
    <property type="match status" value="1"/>
</dbReference>